<evidence type="ECO:0000313" key="1">
    <source>
        <dbReference type="EMBL" id="SIT96076.1"/>
    </source>
</evidence>
<name>A0A1U7PR65_9FLAO</name>
<feature type="non-terminal residue" evidence="1">
    <location>
        <position position="150"/>
    </location>
</feature>
<organism evidence="1 2">
    <name type="scientific">Epilithonimonas bovis DSM 19482</name>
    <dbReference type="NCBI Taxonomy" id="1121284"/>
    <lineage>
        <taxon>Bacteria</taxon>
        <taxon>Pseudomonadati</taxon>
        <taxon>Bacteroidota</taxon>
        <taxon>Flavobacteriia</taxon>
        <taxon>Flavobacteriales</taxon>
        <taxon>Weeksellaceae</taxon>
        <taxon>Chryseobacterium group</taxon>
        <taxon>Epilithonimonas</taxon>
    </lineage>
</organism>
<accession>A0A1U7PR65</accession>
<gene>
    <name evidence="1" type="ORF">SAMN05660493_00748</name>
</gene>
<proteinExistence type="predicted"/>
<dbReference type="EMBL" id="FTPU01000005">
    <property type="protein sequence ID" value="SIT96076.1"/>
    <property type="molecule type" value="Genomic_DNA"/>
</dbReference>
<dbReference type="Proteomes" id="UP000187261">
    <property type="component" value="Unassembled WGS sequence"/>
</dbReference>
<dbReference type="AlphaFoldDB" id="A0A1U7PR65"/>
<keyword evidence="2" id="KW-1185">Reference proteome</keyword>
<sequence length="150" mass="16349">MHFINPKIFLPLAERSAIALINMSMIKKNPGALGVKKILNLPTSNTHLPAPILHLPTSIFHPPSATPKIFLPLAERSAVALINLSLIKKILAFLALKKTSIFYLPSSILHSPSSIFQHLSPIFHLPSPDIHPSSITPHPTSIINSSTPKI</sequence>
<dbReference type="RefSeq" id="WP_221406963.1">
    <property type="nucleotide sequence ID" value="NZ_FTPU01000005.1"/>
</dbReference>
<evidence type="ECO:0000313" key="2">
    <source>
        <dbReference type="Proteomes" id="UP000187261"/>
    </source>
</evidence>
<protein>
    <submittedName>
        <fullName evidence="1">Uncharacterized protein</fullName>
    </submittedName>
</protein>
<reference evidence="2" key="1">
    <citation type="submission" date="2016-10" db="EMBL/GenBank/DDBJ databases">
        <authorList>
            <person name="Varghese N."/>
            <person name="Submissions S."/>
        </authorList>
    </citation>
    <scope>NUCLEOTIDE SEQUENCE [LARGE SCALE GENOMIC DNA]</scope>
    <source>
        <strain evidence="2">DSM 19482</strain>
    </source>
</reference>